<feature type="region of interest" description="Disordered" evidence="1">
    <location>
        <begin position="281"/>
        <end position="317"/>
    </location>
</feature>
<dbReference type="RefSeq" id="WP_149485483.1">
    <property type="nucleotide sequence ID" value="NZ_CP036150.1"/>
</dbReference>
<gene>
    <name evidence="3" type="ORF">EXM22_05135</name>
</gene>
<dbReference type="EMBL" id="CP036150">
    <property type="protein sequence ID" value="QEN07403.1"/>
    <property type="molecule type" value="Genomic_DNA"/>
</dbReference>
<feature type="transmembrane region" description="Helical" evidence="2">
    <location>
        <begin position="152"/>
        <end position="177"/>
    </location>
</feature>
<evidence type="ECO:0000313" key="4">
    <source>
        <dbReference type="Proteomes" id="UP000324209"/>
    </source>
</evidence>
<name>A0A5C1QH03_9SPIO</name>
<keyword evidence="2" id="KW-0472">Membrane</keyword>
<reference evidence="3 4" key="1">
    <citation type="submission" date="2019-02" db="EMBL/GenBank/DDBJ databases">
        <title>Complete Genome Sequence and Methylome Analysis of free living Spirochaetas.</title>
        <authorList>
            <person name="Fomenkov A."/>
            <person name="Dubinina G."/>
            <person name="Leshcheva N."/>
            <person name="Mikheeva N."/>
            <person name="Grabovich M."/>
            <person name="Vincze T."/>
            <person name="Roberts R.J."/>
        </authorList>
    </citation>
    <scope>NUCLEOTIDE SEQUENCE [LARGE SCALE GENOMIC DNA]</scope>
    <source>
        <strain evidence="3 4">K2</strain>
    </source>
</reference>
<keyword evidence="2" id="KW-1133">Transmembrane helix</keyword>
<feature type="compositionally biased region" description="Acidic residues" evidence="1">
    <location>
        <begin position="281"/>
        <end position="302"/>
    </location>
</feature>
<evidence type="ECO:0000256" key="1">
    <source>
        <dbReference type="SAM" id="MobiDB-lite"/>
    </source>
</evidence>
<protein>
    <submittedName>
        <fullName evidence="3">GGDEF domain-containing protein</fullName>
    </submittedName>
</protein>
<feature type="compositionally biased region" description="Polar residues" evidence="1">
    <location>
        <begin position="204"/>
        <end position="215"/>
    </location>
</feature>
<sequence>MKKAITTVHTIIVILGLLATAAWSATYLYNQRQFNSEKNNQRIPSLVKEVTNSLSSSETLYNKDFGDEIKRIFSENEDITALTIYSYDTGIEYFYSRNGQVSIINSANGISQNPEYKGLSFSNSIGSIPLSIKDKPGTNADFIFTVLPRTSIFYVLKISLLAVIILFVITLILIVAFSLSKSKNEDEDEDEDEDIPEWEKNDSQSDPSSLDSMHSNDGFDDYDSESQTQSEGSDDFASSSDFSLDDDLGLDSMEDDKNLNDLSIDSADSFDDLDFGDVDEFDSDDLNLEDTIPDIPDSEDLVGMDHEELPSSDSMDDLDNDFDLPEEEDLFDDMSSDDFDLNQEEIPPVSTSSTPSLYNPETGLGWESFMEERLGLELERSASFDQDLVLLMIRSQSADKEDMDKISSIIKDVYSYQDLIFEAGHDSLALIEPNKDLDEAILGIQSLFKRFETEMDISGIKCGLSSRNGRLITGKRLIKEADSSLNKADDENPIVGFRSDPEKFRDFLSHSS</sequence>
<feature type="compositionally biased region" description="Acidic residues" evidence="1">
    <location>
        <begin position="185"/>
        <end position="196"/>
    </location>
</feature>
<accession>A0A5C1QH03</accession>
<proteinExistence type="predicted"/>
<keyword evidence="2" id="KW-0812">Transmembrane</keyword>
<evidence type="ECO:0000313" key="3">
    <source>
        <dbReference type="EMBL" id="QEN07403.1"/>
    </source>
</evidence>
<dbReference type="Proteomes" id="UP000324209">
    <property type="component" value="Chromosome"/>
</dbReference>
<dbReference type="AlphaFoldDB" id="A0A5C1QH03"/>
<dbReference type="OrthoDB" id="358039at2"/>
<dbReference type="KEGG" id="ock:EXM22_05135"/>
<organism evidence="3 4">
    <name type="scientific">Oceanispirochaeta crateris</name>
    <dbReference type="NCBI Taxonomy" id="2518645"/>
    <lineage>
        <taxon>Bacteria</taxon>
        <taxon>Pseudomonadati</taxon>
        <taxon>Spirochaetota</taxon>
        <taxon>Spirochaetia</taxon>
        <taxon>Spirochaetales</taxon>
        <taxon>Spirochaetaceae</taxon>
        <taxon>Oceanispirochaeta</taxon>
    </lineage>
</organism>
<feature type="region of interest" description="Disordered" evidence="1">
    <location>
        <begin position="183"/>
        <end position="241"/>
    </location>
</feature>
<evidence type="ECO:0000256" key="2">
    <source>
        <dbReference type="SAM" id="Phobius"/>
    </source>
</evidence>
<keyword evidence="4" id="KW-1185">Reference proteome</keyword>